<dbReference type="PANTHER" id="PTHR30290">
    <property type="entry name" value="PERIPLASMIC BINDING COMPONENT OF ABC TRANSPORTER"/>
    <property type="match status" value="1"/>
</dbReference>
<sequence length="713" mass="80312">MLYRSDHGDRARGWTRRGFLKAAASAAGAAALAGCTSGGDDNSRAGGNSTGARGKGSVTEPLPRPKSFAQSPTLQDKELPPVAERLPEHPYVVPHRWISAGKYGGRLNMNVFSTQGAAAAASDYNFSYGHSPLRWLNDGQDIGPGIAESWESNDDATEWTFHFRKGLRWSDGEPWTTADVLFWWEEFVLAEKMGQVVADEARSGTGKPARFSAPDDHTLTLTFDAPAPLTADRVANWVNGNVGRTGPIWSMPAHYLKQFHPKWGKKIPDDWDSVGGLMETKADWHRNPDCPTLTGWRCKSFDNNTGVVLERNPYYWVVAPNGDQLPYLDELQFTVITDPEAGKLQLQQGNIDFCYGRFNQIALGDVQGIRDSAKRSGVEVLLWDSGAGGGLAVMFNYDFIDDELRGLIREPKFRQALSHAYHRDEVRRSVYFNTGELTTGTMSPKAVEYRVNDTGRQMYRQWKDSYVAYDPEKAKAILDGLGLRDSDGDGLRELPSGEPLTLRLDYHADHSQAQQTRDNQLVADLKAVGIKLTLNPVPPQSYDDQWQTGKLMARDDWEIGDGPNHLVYPQFFVPIEAQRWAPLQGQWYARRGTALEKTEGRLDPWKRHPPRLEPDAGSPIDRLWKLYDRSKTEPDEMKRHQLVWDMIKIHLSDGPFMMGTVANYPQVMVAKTDLRNVPRRDNLMLGGYVNPWIHPTPAVYDPECWYWEDPAEH</sequence>
<dbReference type="PANTHER" id="PTHR30290:SF62">
    <property type="entry name" value="OLIGOPEPTIDE ABC TRANSPORTER, PERIPLASMIC OLIGOPEPTIDE-BINDING PROTEIN"/>
    <property type="match status" value="1"/>
</dbReference>
<dbReference type="CDD" id="cd08500">
    <property type="entry name" value="PBP2_NikA_DppA_OppA_like_4"/>
    <property type="match status" value="1"/>
</dbReference>
<dbReference type="Gene3D" id="3.40.190.10">
    <property type="entry name" value="Periplasmic binding protein-like II"/>
    <property type="match status" value="1"/>
</dbReference>
<dbReference type="Pfam" id="PF00496">
    <property type="entry name" value="SBP_bac_5"/>
    <property type="match status" value="1"/>
</dbReference>
<dbReference type="GO" id="GO:0015833">
    <property type="term" value="P:peptide transport"/>
    <property type="evidence" value="ECO:0007669"/>
    <property type="project" value="TreeGrafter"/>
</dbReference>
<dbReference type="SUPFAM" id="SSF53850">
    <property type="entry name" value="Periplasmic binding protein-like II"/>
    <property type="match status" value="1"/>
</dbReference>
<feature type="region of interest" description="Disordered" evidence="1">
    <location>
        <begin position="34"/>
        <end position="78"/>
    </location>
</feature>
<dbReference type="STRING" id="630515.SAMN04489812_1679"/>
<keyword evidence="4" id="KW-1185">Reference proteome</keyword>
<dbReference type="GO" id="GO:1904680">
    <property type="term" value="F:peptide transmembrane transporter activity"/>
    <property type="evidence" value="ECO:0007669"/>
    <property type="project" value="TreeGrafter"/>
</dbReference>
<dbReference type="InterPro" id="IPR006311">
    <property type="entry name" value="TAT_signal"/>
</dbReference>
<protein>
    <submittedName>
        <fullName evidence="3">Peptide/nickel transport system substrate-binding protein</fullName>
    </submittedName>
</protein>
<evidence type="ECO:0000259" key="2">
    <source>
        <dbReference type="Pfam" id="PF00496"/>
    </source>
</evidence>
<evidence type="ECO:0000313" key="3">
    <source>
        <dbReference type="EMBL" id="SDS36126.1"/>
    </source>
</evidence>
<dbReference type="InterPro" id="IPR039424">
    <property type="entry name" value="SBP_5"/>
</dbReference>
<name>A0A1H1RKS2_9ACTN</name>
<dbReference type="NCBIfam" id="TIGR01409">
    <property type="entry name" value="TAT_signal_seq"/>
    <property type="match status" value="1"/>
</dbReference>
<evidence type="ECO:0000313" key="4">
    <source>
        <dbReference type="Proteomes" id="UP000199103"/>
    </source>
</evidence>
<feature type="domain" description="Solute-binding protein family 5" evidence="2">
    <location>
        <begin position="142"/>
        <end position="553"/>
    </location>
</feature>
<dbReference type="AlphaFoldDB" id="A0A1H1RKS2"/>
<dbReference type="PROSITE" id="PS51257">
    <property type="entry name" value="PROKAR_LIPOPROTEIN"/>
    <property type="match status" value="1"/>
</dbReference>
<evidence type="ECO:0000256" key="1">
    <source>
        <dbReference type="SAM" id="MobiDB-lite"/>
    </source>
</evidence>
<dbReference type="Gene3D" id="3.10.105.10">
    <property type="entry name" value="Dipeptide-binding Protein, Domain 3"/>
    <property type="match status" value="1"/>
</dbReference>
<dbReference type="Proteomes" id="UP000199103">
    <property type="component" value="Chromosome I"/>
</dbReference>
<accession>A0A1H1RKS2</accession>
<dbReference type="InterPro" id="IPR019546">
    <property type="entry name" value="TAT_signal_bac_arc"/>
</dbReference>
<dbReference type="PROSITE" id="PS51318">
    <property type="entry name" value="TAT"/>
    <property type="match status" value="1"/>
</dbReference>
<reference evidence="3 4" key="1">
    <citation type="submission" date="2016-10" db="EMBL/GenBank/DDBJ databases">
        <authorList>
            <person name="de Groot N.N."/>
        </authorList>
    </citation>
    <scope>NUCLEOTIDE SEQUENCE [LARGE SCALE GENOMIC DNA]</scope>
    <source>
        <strain evidence="3 4">DSM 21800</strain>
    </source>
</reference>
<gene>
    <name evidence="3" type="ORF">SAMN04489812_1679</name>
</gene>
<dbReference type="InterPro" id="IPR000914">
    <property type="entry name" value="SBP_5_dom"/>
</dbReference>
<dbReference type="RefSeq" id="WP_091522850.1">
    <property type="nucleotide sequence ID" value="NZ_LT629772.1"/>
</dbReference>
<organism evidence="3 4">
    <name type="scientific">Microlunatus soli</name>
    <dbReference type="NCBI Taxonomy" id="630515"/>
    <lineage>
        <taxon>Bacteria</taxon>
        <taxon>Bacillati</taxon>
        <taxon>Actinomycetota</taxon>
        <taxon>Actinomycetes</taxon>
        <taxon>Propionibacteriales</taxon>
        <taxon>Propionibacteriaceae</taxon>
        <taxon>Microlunatus</taxon>
    </lineage>
</organism>
<dbReference type="OrthoDB" id="3720945at2"/>
<dbReference type="EMBL" id="LT629772">
    <property type="protein sequence ID" value="SDS36126.1"/>
    <property type="molecule type" value="Genomic_DNA"/>
</dbReference>
<proteinExistence type="predicted"/>